<evidence type="ECO:0000256" key="14">
    <source>
        <dbReference type="ARBA" id="ARBA00023075"/>
    </source>
</evidence>
<dbReference type="InterPro" id="IPR048259">
    <property type="entry name" value="Cytochrome_b_N_euk/bac"/>
</dbReference>
<feature type="domain" description="Cytochrome b/b6 N-terminal region profile" evidence="21">
    <location>
        <begin position="2"/>
        <end position="210"/>
    </location>
</feature>
<keyword evidence="7 20" id="KW-0679">Respiratory chain</keyword>
<evidence type="ECO:0000256" key="17">
    <source>
        <dbReference type="ARBA" id="ARBA00061233"/>
    </source>
</evidence>
<keyword evidence="6 19" id="KW-0349">Heme</keyword>
<keyword evidence="15 20" id="KW-0496">Mitochondrion</keyword>
<protein>
    <recommendedName>
        <fullName evidence="4 20">Cytochrome b</fullName>
    </recommendedName>
</protein>
<evidence type="ECO:0000256" key="5">
    <source>
        <dbReference type="ARBA" id="ARBA00022448"/>
    </source>
</evidence>
<comment type="similarity">
    <text evidence="17 20">Belongs to the cytochrome b family.</text>
</comment>
<dbReference type="GO" id="GO:0008121">
    <property type="term" value="F:quinol-cytochrome-c reductase activity"/>
    <property type="evidence" value="ECO:0007669"/>
    <property type="project" value="InterPro"/>
</dbReference>
<feature type="binding site" description="axial binding residue" evidence="19">
    <location>
        <position position="84"/>
    </location>
    <ligand>
        <name>heme b</name>
        <dbReference type="ChEBI" id="CHEBI:60344"/>
        <label>b562</label>
    </ligand>
    <ligandPart>
        <name>Fe</name>
        <dbReference type="ChEBI" id="CHEBI:18248"/>
    </ligandPart>
</feature>
<feature type="transmembrane region" description="Helical" evidence="20">
    <location>
        <begin position="31"/>
        <end position="57"/>
    </location>
</feature>
<sequence length="380" mass="42952">MMVNPRKQHPILKIINASFIDLPTPSNISAWWNFGSLLGLCLIIQTMTGLFLAMHYTADILSAFSSIAHIHRDVQHGWLIRNLHANGASMFFICIYLHIGRGLYYGSYLFMETWNIGVILLLLTMATAFMGYVLPWGQMSFWGATVITNLLSAVPYIGTTLVEWVWGGFAVDNATLTRFFTLHFVLPFIIMGTSLVHLLFLHETGSNNPTGLNSNTDKIPFHPYYTYKDLLGALLMMSCLLLLALLSPNLLGDPENFSPANPLVTPPHIKPEWYFLFAYAILRSIPNKLGGVLALLFSILILFIMPFTHLSKQRTMSFRPLSQILFWLLISDILILTWIGGQPVEHPFIIIGQLASALYFMIFLILMPSLSLLENKLLKW</sequence>
<dbReference type="InterPro" id="IPR016174">
    <property type="entry name" value="Di-haem_cyt_TM"/>
</dbReference>
<dbReference type="CDD" id="cd00290">
    <property type="entry name" value="cytochrome_b_C"/>
    <property type="match status" value="1"/>
</dbReference>
<dbReference type="Pfam" id="PF00032">
    <property type="entry name" value="Cytochrom_B_C"/>
    <property type="match status" value="1"/>
</dbReference>
<keyword evidence="5 20" id="KW-0813">Transport</keyword>
<dbReference type="AlphaFoldDB" id="L7NCE5"/>
<feature type="transmembrane region" description="Helical" evidence="20">
    <location>
        <begin position="320"/>
        <end position="341"/>
    </location>
</feature>
<name>L7NCE5_9SAUR</name>
<comment type="subcellular location">
    <subcellularLocation>
        <location evidence="2">Mitochondrion inner membrane</location>
        <topology evidence="2">Multi-pass membrane protein</topology>
    </subcellularLocation>
</comment>
<dbReference type="GO" id="GO:0016491">
    <property type="term" value="F:oxidoreductase activity"/>
    <property type="evidence" value="ECO:0007669"/>
    <property type="project" value="UniProtKB-UniRule"/>
</dbReference>
<feature type="binding site" evidence="18">
    <location>
        <position position="202"/>
    </location>
    <ligand>
        <name>a ubiquinone</name>
        <dbReference type="ChEBI" id="CHEBI:16389"/>
    </ligand>
</feature>
<feature type="transmembrane region" description="Helical" evidence="20">
    <location>
        <begin position="78"/>
        <end position="99"/>
    </location>
</feature>
<keyword evidence="11 20" id="KW-0249">Electron transport</keyword>
<feature type="transmembrane region" description="Helical" evidence="20">
    <location>
        <begin position="347"/>
        <end position="373"/>
    </location>
</feature>
<dbReference type="GO" id="GO:0046872">
    <property type="term" value="F:metal ion binding"/>
    <property type="evidence" value="ECO:0007669"/>
    <property type="project" value="UniProtKB-UniRule"/>
</dbReference>
<proteinExistence type="inferred from homology"/>
<evidence type="ECO:0000313" key="23">
    <source>
        <dbReference type="EMBL" id="AEF79879.1"/>
    </source>
</evidence>
<dbReference type="InterPro" id="IPR048260">
    <property type="entry name" value="Cytochrome_b_C_euk/bac"/>
</dbReference>
<feature type="transmembrane region" description="Helical" evidence="20">
    <location>
        <begin position="141"/>
        <end position="159"/>
    </location>
</feature>
<dbReference type="Pfam" id="PF00033">
    <property type="entry name" value="Cytochrome_B"/>
    <property type="match status" value="1"/>
</dbReference>
<evidence type="ECO:0000256" key="3">
    <source>
        <dbReference type="ARBA" id="ARBA00011660"/>
    </source>
</evidence>
<feature type="transmembrane region" description="Helical" evidence="20">
    <location>
        <begin position="289"/>
        <end position="308"/>
    </location>
</feature>
<dbReference type="InterPro" id="IPR030689">
    <property type="entry name" value="Cytochrome_b"/>
</dbReference>
<keyword evidence="13 19" id="KW-0408">Iron</keyword>
<dbReference type="EMBL" id="JF693515">
    <property type="protein sequence ID" value="AEF79879.1"/>
    <property type="molecule type" value="Genomic_DNA"/>
</dbReference>
<dbReference type="PANTHER" id="PTHR19271">
    <property type="entry name" value="CYTOCHROME B"/>
    <property type="match status" value="1"/>
</dbReference>
<comment type="subunit">
    <text evidence="3">The cytochrome bc1 complex contains 3 respiratory subunits (MT-CYB, CYC1 and UQCRFS1), 2 core proteins (UQCRC1 and UQCRC2) and probably 6 low-molecular weight proteins.</text>
</comment>
<evidence type="ECO:0000256" key="9">
    <source>
        <dbReference type="ARBA" id="ARBA00022723"/>
    </source>
</evidence>
<dbReference type="CDD" id="cd00284">
    <property type="entry name" value="Cytochrome_b_N"/>
    <property type="match status" value="1"/>
</dbReference>
<keyword evidence="14" id="KW-0830">Ubiquinone</keyword>
<feature type="binding site" description="axial binding residue" evidence="19">
    <location>
        <position position="183"/>
    </location>
    <ligand>
        <name>heme b</name>
        <dbReference type="ChEBI" id="CHEBI:60344"/>
        <label>b562</label>
    </ligand>
    <ligandPart>
        <name>Fe</name>
        <dbReference type="ChEBI" id="CHEBI:18248"/>
    </ligandPart>
</feature>
<evidence type="ECO:0000256" key="19">
    <source>
        <dbReference type="PIRSR" id="PIRSR038885-2"/>
    </source>
</evidence>
<evidence type="ECO:0000256" key="6">
    <source>
        <dbReference type="ARBA" id="ARBA00022617"/>
    </source>
</evidence>
<dbReference type="InterPro" id="IPR027387">
    <property type="entry name" value="Cytb/b6-like_sf"/>
</dbReference>
<dbReference type="GO" id="GO:0006122">
    <property type="term" value="P:mitochondrial electron transport, ubiquinol to cytochrome c"/>
    <property type="evidence" value="ECO:0007669"/>
    <property type="project" value="TreeGrafter"/>
</dbReference>
<comment type="cofactor">
    <cofactor evidence="19">
        <name>heme</name>
        <dbReference type="ChEBI" id="CHEBI:30413"/>
    </cofactor>
    <text evidence="19">Binds 2 heme groups non-covalently.</text>
</comment>
<evidence type="ECO:0000256" key="13">
    <source>
        <dbReference type="ARBA" id="ARBA00023004"/>
    </source>
</evidence>
<dbReference type="GO" id="GO:0045275">
    <property type="term" value="C:respiratory chain complex III"/>
    <property type="evidence" value="ECO:0007669"/>
    <property type="project" value="InterPro"/>
</dbReference>
<dbReference type="InterPro" id="IPR036150">
    <property type="entry name" value="Cyt_b/b6_C_sf"/>
</dbReference>
<evidence type="ECO:0000256" key="2">
    <source>
        <dbReference type="ARBA" id="ARBA00004448"/>
    </source>
</evidence>
<dbReference type="PANTHER" id="PTHR19271:SF16">
    <property type="entry name" value="CYTOCHROME B"/>
    <property type="match status" value="1"/>
</dbReference>
<reference evidence="23" key="1">
    <citation type="submission" date="2011-03" db="EMBL/GenBank/DDBJ databases">
        <title>Phylogeography of lizard Takydromus septentrionalis from China.</title>
        <authorList>
            <person name="Cai Y."/>
        </authorList>
    </citation>
    <scope>NUCLEOTIDE SEQUENCE</scope>
    <source>
        <strain evidence="23">LA08</strain>
    </source>
</reference>
<geneLocation type="mitochondrion" evidence="23"/>
<dbReference type="PIRSF" id="PIRSF038885">
    <property type="entry name" value="COB"/>
    <property type="match status" value="1"/>
</dbReference>
<evidence type="ECO:0000256" key="16">
    <source>
        <dbReference type="ARBA" id="ARBA00023136"/>
    </source>
</evidence>
<evidence type="ECO:0000256" key="20">
    <source>
        <dbReference type="RuleBase" id="RU362117"/>
    </source>
</evidence>
<feature type="binding site" description="axial binding residue" evidence="19">
    <location>
        <position position="98"/>
    </location>
    <ligand>
        <name>heme b</name>
        <dbReference type="ChEBI" id="CHEBI:60344"/>
        <label>b566</label>
    </ligand>
    <ligandPart>
        <name>Fe</name>
        <dbReference type="ChEBI" id="CHEBI:18248"/>
    </ligandPart>
</feature>
<feature type="binding site" description="axial binding residue" evidence="19">
    <location>
        <position position="197"/>
    </location>
    <ligand>
        <name>heme b</name>
        <dbReference type="ChEBI" id="CHEBI:60344"/>
        <label>b566</label>
    </ligand>
    <ligandPart>
        <name>Fe</name>
        <dbReference type="ChEBI" id="CHEBI:18248"/>
    </ligandPart>
</feature>
<dbReference type="PROSITE" id="PS51002">
    <property type="entry name" value="CYTB_NTER"/>
    <property type="match status" value="1"/>
</dbReference>
<keyword evidence="9 19" id="KW-0479">Metal-binding</keyword>
<feature type="domain" description="Cytochrome b/b6 C-terminal region profile" evidence="22">
    <location>
        <begin position="211"/>
        <end position="380"/>
    </location>
</feature>
<evidence type="ECO:0000256" key="7">
    <source>
        <dbReference type="ARBA" id="ARBA00022660"/>
    </source>
</evidence>
<evidence type="ECO:0000256" key="15">
    <source>
        <dbReference type="ARBA" id="ARBA00023128"/>
    </source>
</evidence>
<dbReference type="InterPro" id="IPR005798">
    <property type="entry name" value="Cyt_b/b6_C"/>
</dbReference>
<evidence type="ECO:0000256" key="4">
    <source>
        <dbReference type="ARBA" id="ARBA00013531"/>
    </source>
</evidence>
<keyword evidence="16 20" id="KW-0472">Membrane</keyword>
<evidence type="ECO:0000259" key="22">
    <source>
        <dbReference type="PROSITE" id="PS51003"/>
    </source>
</evidence>
<dbReference type="SUPFAM" id="SSF81648">
    <property type="entry name" value="a domain/subunit of cytochrome bc1 complex (Ubiquinol-cytochrome c reductase)"/>
    <property type="match status" value="1"/>
</dbReference>
<dbReference type="Gene3D" id="1.20.810.10">
    <property type="entry name" value="Cytochrome Bc1 Complex, Chain C"/>
    <property type="match status" value="1"/>
</dbReference>
<feature type="transmembrane region" description="Helical" evidence="20">
    <location>
        <begin position="179"/>
        <end position="201"/>
    </location>
</feature>
<evidence type="ECO:0000256" key="12">
    <source>
        <dbReference type="ARBA" id="ARBA00022989"/>
    </source>
</evidence>
<keyword evidence="10" id="KW-0999">Mitochondrion inner membrane</keyword>
<evidence type="ECO:0000256" key="1">
    <source>
        <dbReference type="ARBA" id="ARBA00002566"/>
    </source>
</evidence>
<dbReference type="GO" id="GO:0005743">
    <property type="term" value="C:mitochondrial inner membrane"/>
    <property type="evidence" value="ECO:0007669"/>
    <property type="project" value="UniProtKB-SubCell"/>
</dbReference>
<gene>
    <name evidence="23" type="primary">cytb</name>
</gene>
<keyword evidence="12 20" id="KW-1133">Transmembrane helix</keyword>
<evidence type="ECO:0000256" key="10">
    <source>
        <dbReference type="ARBA" id="ARBA00022792"/>
    </source>
</evidence>
<evidence type="ECO:0000259" key="21">
    <source>
        <dbReference type="PROSITE" id="PS51002"/>
    </source>
</evidence>
<evidence type="ECO:0000256" key="8">
    <source>
        <dbReference type="ARBA" id="ARBA00022692"/>
    </source>
</evidence>
<keyword evidence="8 20" id="KW-0812">Transmembrane</keyword>
<accession>L7NCE5</accession>
<dbReference type="SUPFAM" id="SSF81342">
    <property type="entry name" value="Transmembrane di-heme cytochromes"/>
    <property type="match status" value="1"/>
</dbReference>
<feature type="transmembrane region" description="Helical" evidence="20">
    <location>
        <begin position="114"/>
        <end position="134"/>
    </location>
</feature>
<evidence type="ECO:0000256" key="11">
    <source>
        <dbReference type="ARBA" id="ARBA00022982"/>
    </source>
</evidence>
<dbReference type="InterPro" id="IPR005797">
    <property type="entry name" value="Cyt_b/b6_N"/>
</dbReference>
<evidence type="ECO:0000256" key="18">
    <source>
        <dbReference type="PIRSR" id="PIRSR038885-1"/>
    </source>
</evidence>
<comment type="function">
    <text evidence="1 20">Component of the ubiquinol-cytochrome c reductase complex (complex III or cytochrome b-c1 complex) that is part of the mitochondrial respiratory chain. The b-c1 complex mediates electron transfer from ubiquinol to cytochrome c. Contributes to the generation of a proton gradient across the mitochondrial membrane that is then used for ATP synthesis.</text>
</comment>
<dbReference type="FunFam" id="1.20.810.10:FF:000002">
    <property type="entry name" value="Cytochrome b"/>
    <property type="match status" value="1"/>
</dbReference>
<dbReference type="PROSITE" id="PS51003">
    <property type="entry name" value="CYTB_CTER"/>
    <property type="match status" value="1"/>
</dbReference>
<feature type="transmembrane region" description="Helical" evidence="20">
    <location>
        <begin position="230"/>
        <end position="251"/>
    </location>
</feature>
<comment type="cofactor">
    <cofactor evidence="20">
        <name>heme b</name>
        <dbReference type="ChEBI" id="CHEBI:60344"/>
    </cofactor>
    <text evidence="20">Binds 2 heme groups non-covalently.</text>
</comment>
<organism evidence="23">
    <name type="scientific">Takydromus septentrionalis</name>
    <dbReference type="NCBI Taxonomy" id="80462"/>
    <lineage>
        <taxon>Eukaryota</taxon>
        <taxon>Metazoa</taxon>
        <taxon>Chordata</taxon>
        <taxon>Craniata</taxon>
        <taxon>Vertebrata</taxon>
        <taxon>Euteleostomi</taxon>
        <taxon>Lepidosauria</taxon>
        <taxon>Squamata</taxon>
        <taxon>Bifurcata</taxon>
        <taxon>Unidentata</taxon>
        <taxon>Episquamata</taxon>
        <taxon>Laterata</taxon>
        <taxon>Lacertibaenia</taxon>
        <taxon>Lacertidae</taxon>
        <taxon>Takydromus</taxon>
    </lineage>
</organism>